<evidence type="ECO:0000256" key="6">
    <source>
        <dbReference type="ARBA" id="ARBA00023016"/>
    </source>
</evidence>
<dbReference type="Pfam" id="PF13589">
    <property type="entry name" value="HATPase_c_3"/>
    <property type="match status" value="1"/>
</dbReference>
<dbReference type="InterPro" id="IPR001404">
    <property type="entry name" value="Hsp90_fam"/>
</dbReference>
<dbReference type="GO" id="GO:0005524">
    <property type="term" value="F:ATP binding"/>
    <property type="evidence" value="ECO:0007669"/>
    <property type="project" value="UniProtKB-UniRule"/>
</dbReference>
<dbReference type="AlphaFoldDB" id="A0AA45HI22"/>
<comment type="caution">
    <text evidence="8">Lacks conserved residue(s) required for the propagation of feature annotation.</text>
</comment>
<proteinExistence type="inferred from homology"/>
<evidence type="ECO:0000256" key="1">
    <source>
        <dbReference type="ARBA" id="ARBA00004496"/>
    </source>
</evidence>
<dbReference type="Gene3D" id="1.20.120.790">
    <property type="entry name" value="Heat shock protein 90, C-terminal domain"/>
    <property type="match status" value="1"/>
</dbReference>
<dbReference type="GO" id="GO:0140662">
    <property type="term" value="F:ATP-dependent protein folding chaperone"/>
    <property type="evidence" value="ECO:0007669"/>
    <property type="project" value="InterPro"/>
</dbReference>
<evidence type="ECO:0000256" key="2">
    <source>
        <dbReference type="ARBA" id="ARBA00008239"/>
    </source>
</evidence>
<comment type="subunit">
    <text evidence="8">Homodimer.</text>
</comment>
<evidence type="ECO:0000256" key="5">
    <source>
        <dbReference type="ARBA" id="ARBA00022840"/>
    </source>
</evidence>
<dbReference type="Gene3D" id="3.30.565.10">
    <property type="entry name" value="Histidine kinase-like ATPase, C-terminal domain"/>
    <property type="match status" value="1"/>
</dbReference>
<keyword evidence="7 8" id="KW-0143">Chaperone</keyword>
<feature type="binding site" evidence="9">
    <location>
        <position position="36"/>
    </location>
    <ligand>
        <name>ATP</name>
        <dbReference type="ChEBI" id="CHEBI:30616"/>
    </ligand>
</feature>
<feature type="binding site" evidence="9">
    <location>
        <position position="89"/>
    </location>
    <ligand>
        <name>ATP</name>
        <dbReference type="ChEBI" id="CHEBI:30616"/>
    </ligand>
</feature>
<dbReference type="Gene3D" id="3.30.230.80">
    <property type="match status" value="1"/>
</dbReference>
<feature type="binding site" evidence="9">
    <location>
        <position position="32"/>
    </location>
    <ligand>
        <name>ATP</name>
        <dbReference type="ChEBI" id="CHEBI:30616"/>
    </ligand>
</feature>
<gene>
    <name evidence="8" type="primary">htpG</name>
    <name evidence="10" type="ORF">C7380_11656</name>
</gene>
<feature type="binding site" evidence="9">
    <location>
        <begin position="120"/>
        <end position="125"/>
    </location>
    <ligand>
        <name>ATP</name>
        <dbReference type="ChEBI" id="CHEBI:30616"/>
    </ligand>
</feature>
<evidence type="ECO:0000313" key="10">
    <source>
        <dbReference type="EMBL" id="PWJ89043.1"/>
    </source>
</evidence>
<dbReference type="GO" id="GO:0051082">
    <property type="term" value="F:unfolded protein binding"/>
    <property type="evidence" value="ECO:0007669"/>
    <property type="project" value="UniProtKB-UniRule"/>
</dbReference>
<dbReference type="CDD" id="cd16927">
    <property type="entry name" value="HATPase_Hsp90-like"/>
    <property type="match status" value="1"/>
</dbReference>
<dbReference type="Pfam" id="PF00183">
    <property type="entry name" value="HSP90"/>
    <property type="match status" value="1"/>
</dbReference>
<evidence type="ECO:0000256" key="8">
    <source>
        <dbReference type="HAMAP-Rule" id="MF_00505"/>
    </source>
</evidence>
<comment type="subcellular location">
    <subcellularLocation>
        <location evidence="1 8">Cytoplasm</location>
    </subcellularLocation>
</comment>
<evidence type="ECO:0000256" key="7">
    <source>
        <dbReference type="ARBA" id="ARBA00023186"/>
    </source>
</evidence>
<dbReference type="GO" id="GO:0005737">
    <property type="term" value="C:cytoplasm"/>
    <property type="evidence" value="ECO:0007669"/>
    <property type="project" value="UniProtKB-SubCell"/>
</dbReference>
<feature type="binding site" evidence="9">
    <location>
        <position position="172"/>
    </location>
    <ligand>
        <name>ATP</name>
        <dbReference type="ChEBI" id="CHEBI:30616"/>
    </ligand>
</feature>
<dbReference type="NCBIfam" id="NF003555">
    <property type="entry name" value="PRK05218.1"/>
    <property type="match status" value="1"/>
</dbReference>
<dbReference type="PROSITE" id="PS00298">
    <property type="entry name" value="HSP90"/>
    <property type="match status" value="1"/>
</dbReference>
<dbReference type="InterPro" id="IPR020575">
    <property type="entry name" value="Hsp90_N"/>
</dbReference>
<comment type="caution">
    <text evidence="10">The sequence shown here is derived from an EMBL/GenBank/DDBJ whole genome shotgun (WGS) entry which is preliminary data.</text>
</comment>
<dbReference type="InterPro" id="IPR019805">
    <property type="entry name" value="Heat_shock_protein_90_CS"/>
</dbReference>
<keyword evidence="4 8" id="KW-0547">Nucleotide-binding</keyword>
<sequence>MAERKQFQTETKQLLDLMINSIYTHKEIFLRELISNASDAIDKLRFESIKNPDILGEDKNLCINLSYDEENLYIEDNGIGLNYEDAVENLGTIAKSGTKVFMEKLKDLKNEKDEMDLIGQFGVGFYSAFMVADEVIVESLKYDQPSEKAIKWVSKGDGEYEIENINKEKRGTKITLHIRKDLNDFKILDEFIIKDLIKKYSNYIKYPIKMEVTEYKEEGKQEKEIKTLNSMESLWRKNKSQIKDEEYNQFYKENFYDWNDPLKTIHFKAEGSTIQFTALLFIPSKAPFNYYTKEFKRGLNLYSKNVFIMEKYEELLPKYFSFVKGLIDSPDFSLNISREILQHSRNIELIKKNIEKKITSELKTLIKDEREKYIEFWEEFGRGIKAGLYESIDSKDKVEDLLLFKSSNENKYITLSEYKERMKEDQKYILYAVGDSISYIESLPQMEMIKEKGFEVIYLLDEVDEFLIQMLNNYKEIEFKSISSSDLELGNKEEKDLKQEENKDLLGKLKELLKDKVEDVRVTDKLKKSPACIVSSDDNISINMQKILKQMDGNMPFNAKRVLELNPEHQVFNKLKDIYQEDSDSIELSDIAYILYNQALLVEGIELENPAEFAEKISNLLIK</sequence>
<feature type="binding site" evidence="9">
    <location>
        <position position="338"/>
    </location>
    <ligand>
        <name>ATP</name>
        <dbReference type="ChEBI" id="CHEBI:30616"/>
    </ligand>
</feature>
<dbReference type="FunFam" id="3.30.565.10:FF:000009">
    <property type="entry name" value="Molecular chaperone HtpG"/>
    <property type="match status" value="1"/>
</dbReference>
<dbReference type="SUPFAM" id="SSF55874">
    <property type="entry name" value="ATPase domain of HSP90 chaperone/DNA topoisomerase II/histidine kinase"/>
    <property type="match status" value="1"/>
</dbReference>
<evidence type="ECO:0000256" key="4">
    <source>
        <dbReference type="ARBA" id="ARBA00022741"/>
    </source>
</evidence>
<keyword evidence="11" id="KW-1185">Reference proteome</keyword>
<comment type="function">
    <text evidence="8">Molecular chaperone. Has ATPase activity.</text>
</comment>
<name>A0AA45HI22_9BACT</name>
<keyword evidence="6 8" id="KW-0346">Stress response</keyword>
<protein>
    <recommendedName>
        <fullName evidence="8">Chaperone protein HtpG</fullName>
    </recommendedName>
    <alternativeName>
        <fullName evidence="8">Heat shock protein HtpG</fullName>
    </alternativeName>
    <alternativeName>
        <fullName evidence="8">High temperature protein G</fullName>
    </alternativeName>
</protein>
<dbReference type="SUPFAM" id="SSF54211">
    <property type="entry name" value="Ribosomal protein S5 domain 2-like"/>
    <property type="match status" value="1"/>
</dbReference>
<dbReference type="PANTHER" id="PTHR11528">
    <property type="entry name" value="HEAT SHOCK PROTEIN 90 FAMILY MEMBER"/>
    <property type="match status" value="1"/>
</dbReference>
<accession>A0AA45HI22</accession>
<evidence type="ECO:0000256" key="9">
    <source>
        <dbReference type="PIRSR" id="PIRSR002583-1"/>
    </source>
</evidence>
<evidence type="ECO:0000256" key="3">
    <source>
        <dbReference type="ARBA" id="ARBA00022490"/>
    </source>
</evidence>
<evidence type="ECO:0000313" key="11">
    <source>
        <dbReference type="Proteomes" id="UP000245921"/>
    </source>
</evidence>
<dbReference type="Gene3D" id="3.40.50.11260">
    <property type="match status" value="1"/>
</dbReference>
<keyword evidence="5 8" id="KW-0067">ATP-binding</keyword>
<reference evidence="10 11" key="1">
    <citation type="submission" date="2018-05" db="EMBL/GenBank/DDBJ databases">
        <title>Genomic Encyclopedia of Type Strains, Phase IV (KMG-IV): sequencing the most valuable type-strain genomes for metagenomic binning, comparative biology and taxonomic classification.</title>
        <authorList>
            <person name="Goeker M."/>
        </authorList>
    </citation>
    <scope>NUCLEOTIDE SEQUENCE [LARGE SCALE GENOMIC DNA]</scope>
    <source>
        <strain evidence="10 11">DSM 24906</strain>
    </source>
</reference>
<feature type="binding site" evidence="9">
    <location>
        <position position="76"/>
    </location>
    <ligand>
        <name>ATP</name>
        <dbReference type="ChEBI" id="CHEBI:30616"/>
    </ligand>
</feature>
<keyword evidence="3 8" id="KW-0963">Cytoplasm</keyword>
<dbReference type="RefSeq" id="WP_109605687.1">
    <property type="nucleotide sequence ID" value="NZ_QGGI01000016.1"/>
</dbReference>
<dbReference type="HAMAP" id="MF_00505">
    <property type="entry name" value="HSP90"/>
    <property type="match status" value="1"/>
</dbReference>
<feature type="region of interest" description="A; substrate-binding" evidence="8">
    <location>
        <begin position="1"/>
        <end position="338"/>
    </location>
</feature>
<feature type="region of interest" description="C" evidence="8">
    <location>
        <begin position="547"/>
        <end position="623"/>
    </location>
</feature>
<feature type="binding site" evidence="9">
    <location>
        <begin position="96"/>
        <end position="97"/>
    </location>
    <ligand>
        <name>ATP</name>
        <dbReference type="ChEBI" id="CHEBI:30616"/>
    </ligand>
</feature>
<organism evidence="10 11">
    <name type="scientific">Oceanotoga teriensis</name>
    <dbReference type="NCBI Taxonomy" id="515440"/>
    <lineage>
        <taxon>Bacteria</taxon>
        <taxon>Thermotogati</taxon>
        <taxon>Thermotogota</taxon>
        <taxon>Thermotogae</taxon>
        <taxon>Petrotogales</taxon>
        <taxon>Petrotogaceae</taxon>
        <taxon>Oceanotoga</taxon>
    </lineage>
</organism>
<dbReference type="InterPro" id="IPR037196">
    <property type="entry name" value="HSP90_C"/>
</dbReference>
<feature type="binding site" evidence="9">
    <location>
        <position position="95"/>
    </location>
    <ligand>
        <name>ATP</name>
        <dbReference type="ChEBI" id="CHEBI:30616"/>
    </ligand>
</feature>
<comment type="similarity">
    <text evidence="2 8">Belongs to the heat shock protein 90 family.</text>
</comment>
<dbReference type="EMBL" id="QGGI01000016">
    <property type="protein sequence ID" value="PWJ89043.1"/>
    <property type="molecule type" value="Genomic_DNA"/>
</dbReference>
<dbReference type="Proteomes" id="UP000245921">
    <property type="component" value="Unassembled WGS sequence"/>
</dbReference>
<dbReference type="InterPro" id="IPR020568">
    <property type="entry name" value="Ribosomal_Su5_D2-typ_SF"/>
</dbReference>
<dbReference type="InterPro" id="IPR036890">
    <property type="entry name" value="HATPase_C_sf"/>
</dbReference>
<dbReference type="PRINTS" id="PR00775">
    <property type="entry name" value="HEATSHOCK90"/>
</dbReference>
<dbReference type="SUPFAM" id="SSF110942">
    <property type="entry name" value="HSP90 C-terminal domain"/>
    <property type="match status" value="1"/>
</dbReference>
<dbReference type="GO" id="GO:0016887">
    <property type="term" value="F:ATP hydrolysis activity"/>
    <property type="evidence" value="ECO:0007669"/>
    <property type="project" value="InterPro"/>
</dbReference>
<dbReference type="PIRSF" id="PIRSF002583">
    <property type="entry name" value="Hsp90"/>
    <property type="match status" value="1"/>
</dbReference>